<dbReference type="Proteomes" id="UP000295060">
    <property type="component" value="Unassembled WGS sequence"/>
</dbReference>
<proteinExistence type="predicted"/>
<reference evidence="2 3" key="1">
    <citation type="submission" date="2019-03" db="EMBL/GenBank/DDBJ databases">
        <title>Genomic Encyclopedia of Type Strains, Phase III (KMG-III): the genomes of soil and plant-associated and newly described type strains.</title>
        <authorList>
            <person name="Whitman W."/>
        </authorList>
    </citation>
    <scope>NUCLEOTIDE SEQUENCE [LARGE SCALE GENOMIC DNA]</scope>
    <source>
        <strain evidence="2 3">VKMAc-2574</strain>
    </source>
</reference>
<sequence>MALRGEIVFLVSAQQLDLRRPPPRRPGNLFHVTAAVSFLSIPLLYVAYLVVPPERIPCQDHACPPSADEVGVGRAPEPWEVVLAAASAELVVIACYLALAVARGTLDLRTGLRWSPAAVAVVALAVGSFGWLMDNGAGLSFDAAELTFLLLLGSWLLTPLVLHVVHRGDRRAVIPVVIGLAPTAFGNALLINNDPLVVPMALPATMLVVGVITVLVVRRRR</sequence>
<evidence type="ECO:0000313" key="3">
    <source>
        <dbReference type="Proteomes" id="UP000295060"/>
    </source>
</evidence>
<keyword evidence="3" id="KW-1185">Reference proteome</keyword>
<keyword evidence="1" id="KW-0472">Membrane</keyword>
<keyword evidence="1" id="KW-1133">Transmembrane helix</keyword>
<feature type="transmembrane region" description="Helical" evidence="1">
    <location>
        <begin position="81"/>
        <end position="102"/>
    </location>
</feature>
<keyword evidence="1" id="KW-0812">Transmembrane</keyword>
<feature type="transmembrane region" description="Helical" evidence="1">
    <location>
        <begin position="114"/>
        <end position="133"/>
    </location>
</feature>
<comment type="caution">
    <text evidence="2">The sequence shown here is derived from an EMBL/GenBank/DDBJ whole genome shotgun (WGS) entry which is preliminary data.</text>
</comment>
<name>A0ABY2FMG7_9ACTN</name>
<protein>
    <submittedName>
        <fullName evidence="2">Uncharacterized protein</fullName>
    </submittedName>
</protein>
<dbReference type="EMBL" id="SODU01000001">
    <property type="protein sequence ID" value="TDW94339.1"/>
    <property type="molecule type" value="Genomic_DNA"/>
</dbReference>
<gene>
    <name evidence="2" type="ORF">EV137_1643</name>
</gene>
<feature type="transmembrane region" description="Helical" evidence="1">
    <location>
        <begin position="29"/>
        <end position="51"/>
    </location>
</feature>
<feature type="transmembrane region" description="Helical" evidence="1">
    <location>
        <begin position="172"/>
        <end position="191"/>
    </location>
</feature>
<feature type="transmembrane region" description="Helical" evidence="1">
    <location>
        <begin position="145"/>
        <end position="165"/>
    </location>
</feature>
<evidence type="ECO:0000256" key="1">
    <source>
        <dbReference type="SAM" id="Phobius"/>
    </source>
</evidence>
<evidence type="ECO:0000313" key="2">
    <source>
        <dbReference type="EMBL" id="TDW94339.1"/>
    </source>
</evidence>
<dbReference type="RefSeq" id="WP_133999432.1">
    <property type="nucleotide sequence ID" value="NZ_SODU01000001.1"/>
</dbReference>
<feature type="transmembrane region" description="Helical" evidence="1">
    <location>
        <begin position="197"/>
        <end position="217"/>
    </location>
</feature>
<accession>A0ABY2FMG7</accession>
<organism evidence="2 3">
    <name type="scientific">Kribbella pratensis</name>
    <dbReference type="NCBI Taxonomy" id="2512112"/>
    <lineage>
        <taxon>Bacteria</taxon>
        <taxon>Bacillati</taxon>
        <taxon>Actinomycetota</taxon>
        <taxon>Actinomycetes</taxon>
        <taxon>Propionibacteriales</taxon>
        <taxon>Kribbellaceae</taxon>
        <taxon>Kribbella</taxon>
    </lineage>
</organism>